<gene>
    <name evidence="2" type="ORF">AYM40_07140</name>
</gene>
<sequence>MLRLAVNSRSRTAVIKEIKMTVLLEYFALFMTILLLVILGIDRWSERQRKPTVDRSFVEEVYSRDEV</sequence>
<organism evidence="2 3">
    <name type="scientific">Paraburkholderia phytofirmans OLGA172</name>
    <dbReference type="NCBI Taxonomy" id="1417228"/>
    <lineage>
        <taxon>Bacteria</taxon>
        <taxon>Pseudomonadati</taxon>
        <taxon>Pseudomonadota</taxon>
        <taxon>Betaproteobacteria</taxon>
        <taxon>Burkholderiales</taxon>
        <taxon>Burkholderiaceae</taxon>
        <taxon>Paraburkholderia</taxon>
    </lineage>
</organism>
<dbReference type="EMBL" id="CP014578">
    <property type="protein sequence ID" value="ANB72165.1"/>
    <property type="molecule type" value="Genomic_DNA"/>
</dbReference>
<dbReference type="KEGG" id="buz:AYM40_07140"/>
<keyword evidence="1" id="KW-0472">Membrane</keyword>
<name>A0A160FIZ0_9BURK</name>
<keyword evidence="1" id="KW-0812">Transmembrane</keyword>
<accession>A0A160FIZ0</accession>
<reference evidence="2 3" key="1">
    <citation type="journal article" date="2016" name="Gene">
        <title>PacBio SMRT assembly of a complex multi-replicon genome reveals chlorocatechol degradative operon in a region of genome plasticity.</title>
        <authorList>
            <person name="Ricker N."/>
            <person name="Shen S.Y."/>
            <person name="Goordial J."/>
            <person name="Jin S."/>
            <person name="Fulthorpe R.R."/>
        </authorList>
    </citation>
    <scope>NUCLEOTIDE SEQUENCE [LARGE SCALE GENOMIC DNA]</scope>
    <source>
        <strain evidence="2 3">OLGA172</strain>
    </source>
</reference>
<proteinExistence type="predicted"/>
<evidence type="ECO:0000313" key="2">
    <source>
        <dbReference type="EMBL" id="ANB72165.1"/>
    </source>
</evidence>
<evidence type="ECO:0000256" key="1">
    <source>
        <dbReference type="SAM" id="Phobius"/>
    </source>
</evidence>
<dbReference type="AlphaFoldDB" id="A0A160FIZ0"/>
<protein>
    <submittedName>
        <fullName evidence="2">Uncharacterized protein</fullName>
    </submittedName>
</protein>
<keyword evidence="1" id="KW-1133">Transmembrane helix</keyword>
<feature type="transmembrane region" description="Helical" evidence="1">
    <location>
        <begin position="20"/>
        <end position="41"/>
    </location>
</feature>
<dbReference type="Proteomes" id="UP000076852">
    <property type="component" value="Chromosome 1"/>
</dbReference>
<evidence type="ECO:0000313" key="3">
    <source>
        <dbReference type="Proteomes" id="UP000076852"/>
    </source>
</evidence>
<keyword evidence="3" id="KW-1185">Reference proteome</keyword>